<dbReference type="EMBL" id="JAFBEV010000001">
    <property type="protein sequence ID" value="MBM7656620.1"/>
    <property type="molecule type" value="Genomic_DNA"/>
</dbReference>
<dbReference type="RefSeq" id="WP_239529235.1">
    <property type="nucleotide sequence ID" value="NZ_CBCRXA010000001.1"/>
</dbReference>
<sequence>MMLDFHHSWPYERVASDIYFEECPFCHASPVLLPLKREAVERAFEAIKTPVVMPCCHERIVIETMDKDYIWADQTLR</sequence>
<accession>A0ABS2Q4C8</accession>
<evidence type="ECO:0000313" key="1">
    <source>
        <dbReference type="EMBL" id="MBM7656620.1"/>
    </source>
</evidence>
<reference evidence="1 2" key="1">
    <citation type="submission" date="2021-01" db="EMBL/GenBank/DDBJ databases">
        <title>Genomic Encyclopedia of Type Strains, Phase IV (KMG-IV): sequencing the most valuable type-strain genomes for metagenomic binning, comparative biology and taxonomic classification.</title>
        <authorList>
            <person name="Goeker M."/>
        </authorList>
    </citation>
    <scope>NUCLEOTIDE SEQUENCE [LARGE SCALE GENOMIC DNA]</scope>
    <source>
        <strain evidence="1 2">DSM 100968</strain>
    </source>
</reference>
<comment type="caution">
    <text evidence="1">The sequence shown here is derived from an EMBL/GenBank/DDBJ whole genome shotgun (WGS) entry which is preliminary data.</text>
</comment>
<evidence type="ECO:0000313" key="2">
    <source>
        <dbReference type="Proteomes" id="UP000823201"/>
    </source>
</evidence>
<name>A0ABS2Q4C8_9BACL</name>
<organism evidence="1 2">
    <name type="scientific">Sporolactobacillus spathodeae</name>
    <dbReference type="NCBI Taxonomy" id="1465502"/>
    <lineage>
        <taxon>Bacteria</taxon>
        <taxon>Bacillati</taxon>
        <taxon>Bacillota</taxon>
        <taxon>Bacilli</taxon>
        <taxon>Bacillales</taxon>
        <taxon>Sporolactobacillaceae</taxon>
        <taxon>Sporolactobacillus</taxon>
    </lineage>
</organism>
<keyword evidence="2" id="KW-1185">Reference proteome</keyword>
<protein>
    <submittedName>
        <fullName evidence="1">Uncharacterized protein</fullName>
    </submittedName>
</protein>
<proteinExistence type="predicted"/>
<gene>
    <name evidence="1" type="ORF">JOC27_000056</name>
</gene>
<dbReference type="Proteomes" id="UP000823201">
    <property type="component" value="Unassembled WGS sequence"/>
</dbReference>